<dbReference type="PRINTS" id="PR00455">
    <property type="entry name" value="HTHTETR"/>
</dbReference>
<reference evidence="6" key="1">
    <citation type="journal article" date="2019" name="Microbiol. Resour. Announc.">
        <title>Complete Genome Sequence of Rubrobacter xylanophilus Strain AA3-22, Isolated from Arima Onsen in Japan.</title>
        <authorList>
            <person name="Tomariguchi N."/>
            <person name="Miyazaki K."/>
        </authorList>
    </citation>
    <scope>NUCLEOTIDE SEQUENCE [LARGE SCALE GENOMIC DNA]</scope>
    <source>
        <strain evidence="6">AA3-22</strain>
    </source>
</reference>
<dbReference type="InterPro" id="IPR001647">
    <property type="entry name" value="HTH_TetR"/>
</dbReference>
<dbReference type="Gene3D" id="1.10.357.10">
    <property type="entry name" value="Tetracycline Repressor, domain 2"/>
    <property type="match status" value="1"/>
</dbReference>
<dbReference type="InterPro" id="IPR036271">
    <property type="entry name" value="Tet_transcr_reg_TetR-rel_C_sf"/>
</dbReference>
<dbReference type="PROSITE" id="PS50977">
    <property type="entry name" value="HTH_TETR_2"/>
    <property type="match status" value="1"/>
</dbReference>
<evidence type="ECO:0000313" key="6">
    <source>
        <dbReference type="EMBL" id="BBL79542.1"/>
    </source>
</evidence>
<dbReference type="AlphaFoldDB" id="A0A510HHR9"/>
<dbReference type="PANTHER" id="PTHR30055:SF234">
    <property type="entry name" value="HTH-TYPE TRANSCRIPTIONAL REGULATOR BETI"/>
    <property type="match status" value="1"/>
</dbReference>
<dbReference type="SUPFAM" id="SSF48498">
    <property type="entry name" value="Tetracyclin repressor-like, C-terminal domain"/>
    <property type="match status" value="1"/>
</dbReference>
<evidence type="ECO:0000256" key="1">
    <source>
        <dbReference type="ARBA" id="ARBA00023015"/>
    </source>
</evidence>
<accession>A0A510HHR9</accession>
<dbReference type="InterPro" id="IPR023772">
    <property type="entry name" value="DNA-bd_HTH_TetR-type_CS"/>
</dbReference>
<protein>
    <recommendedName>
        <fullName evidence="5">HTH tetR-type domain-containing protein</fullName>
    </recommendedName>
</protein>
<dbReference type="GO" id="GO:0000976">
    <property type="term" value="F:transcription cis-regulatory region binding"/>
    <property type="evidence" value="ECO:0007669"/>
    <property type="project" value="TreeGrafter"/>
</dbReference>
<dbReference type="PROSITE" id="PS01081">
    <property type="entry name" value="HTH_TETR_1"/>
    <property type="match status" value="1"/>
</dbReference>
<dbReference type="SUPFAM" id="SSF46689">
    <property type="entry name" value="Homeodomain-like"/>
    <property type="match status" value="1"/>
</dbReference>
<evidence type="ECO:0000256" key="4">
    <source>
        <dbReference type="PROSITE-ProRule" id="PRU00335"/>
    </source>
</evidence>
<dbReference type="OrthoDB" id="4542210at2"/>
<evidence type="ECO:0000256" key="3">
    <source>
        <dbReference type="ARBA" id="ARBA00023163"/>
    </source>
</evidence>
<evidence type="ECO:0000256" key="2">
    <source>
        <dbReference type="ARBA" id="ARBA00023125"/>
    </source>
</evidence>
<dbReference type="InterPro" id="IPR050109">
    <property type="entry name" value="HTH-type_TetR-like_transc_reg"/>
</dbReference>
<dbReference type="Proteomes" id="UP000318065">
    <property type="component" value="Chromosome"/>
</dbReference>
<dbReference type="InterPro" id="IPR009057">
    <property type="entry name" value="Homeodomain-like_sf"/>
</dbReference>
<feature type="DNA-binding region" description="H-T-H motif" evidence="4">
    <location>
        <begin position="45"/>
        <end position="64"/>
    </location>
</feature>
<organism evidence="6 7">
    <name type="scientific">Rubrobacter xylanophilus</name>
    <dbReference type="NCBI Taxonomy" id="49319"/>
    <lineage>
        <taxon>Bacteria</taxon>
        <taxon>Bacillati</taxon>
        <taxon>Actinomycetota</taxon>
        <taxon>Rubrobacteria</taxon>
        <taxon>Rubrobacterales</taxon>
        <taxon>Rubrobacteraceae</taxon>
        <taxon>Rubrobacter</taxon>
    </lineage>
</organism>
<keyword evidence="7" id="KW-1185">Reference proteome</keyword>
<keyword evidence="3" id="KW-0804">Transcription</keyword>
<dbReference type="EMBL" id="AP019791">
    <property type="protein sequence ID" value="BBL79542.1"/>
    <property type="molecule type" value="Genomic_DNA"/>
</dbReference>
<name>A0A510HHR9_9ACTN</name>
<dbReference type="Pfam" id="PF00440">
    <property type="entry name" value="TetR_N"/>
    <property type="match status" value="1"/>
</dbReference>
<gene>
    <name evidence="6" type="ORF">RxyAA322_13960</name>
</gene>
<keyword evidence="2 4" id="KW-0238">DNA-binding</keyword>
<dbReference type="PANTHER" id="PTHR30055">
    <property type="entry name" value="HTH-TYPE TRANSCRIPTIONAL REGULATOR RUTR"/>
    <property type="match status" value="1"/>
</dbReference>
<evidence type="ECO:0000259" key="5">
    <source>
        <dbReference type="PROSITE" id="PS50977"/>
    </source>
</evidence>
<proteinExistence type="predicted"/>
<sequence length="208" mass="23724">MVRGHVRSPGPRGEEALRRDAARNRERILAAARSLFAERGVTGVTMSEIARAAGVGKGTLYRRFPNKGLLCEALLDEPTRAFQRRVMELVAENESGALEKLGRFLEEMVFFTEENLELLYGGQEPLCGSARVERFSHPAYDWQRWTVLVLLRQAEREGEIRENLDLEYLAHALLAPLAVDLYYYQRYVLGFSPERIARGLRDLASERL</sequence>
<keyword evidence="1" id="KW-0805">Transcription regulation</keyword>
<evidence type="ECO:0000313" key="7">
    <source>
        <dbReference type="Proteomes" id="UP000318065"/>
    </source>
</evidence>
<feature type="domain" description="HTH tetR-type" evidence="5">
    <location>
        <begin position="22"/>
        <end position="82"/>
    </location>
</feature>
<dbReference type="GO" id="GO:0003700">
    <property type="term" value="F:DNA-binding transcription factor activity"/>
    <property type="evidence" value="ECO:0007669"/>
    <property type="project" value="TreeGrafter"/>
</dbReference>